<dbReference type="PANTHER" id="PTHR32176:SF109">
    <property type="entry name" value="PATATIN-LIKE PROTEIN 2"/>
    <property type="match status" value="1"/>
</dbReference>
<organism evidence="7 8">
    <name type="scientific">Vitis vinifera</name>
    <name type="common">Grape</name>
    <dbReference type="NCBI Taxonomy" id="29760"/>
    <lineage>
        <taxon>Eukaryota</taxon>
        <taxon>Viridiplantae</taxon>
        <taxon>Streptophyta</taxon>
        <taxon>Embryophyta</taxon>
        <taxon>Tracheophyta</taxon>
        <taxon>Spermatophyta</taxon>
        <taxon>Magnoliopsida</taxon>
        <taxon>eudicotyledons</taxon>
        <taxon>Gunneridae</taxon>
        <taxon>Pentapetalae</taxon>
        <taxon>rosids</taxon>
        <taxon>Vitales</taxon>
        <taxon>Vitaceae</taxon>
        <taxon>Viteae</taxon>
        <taxon>Vitis</taxon>
    </lineage>
</organism>
<accession>A0A438IXZ8</accession>
<keyword evidence="3 5" id="KW-0443">Lipid metabolism</keyword>
<dbReference type="Proteomes" id="UP000288805">
    <property type="component" value="Unassembled WGS sequence"/>
</dbReference>
<feature type="domain" description="PNPLA" evidence="6">
    <location>
        <begin position="1"/>
        <end position="162"/>
    </location>
</feature>
<name>A0A438IXZ8_VITVI</name>
<protein>
    <recommendedName>
        <fullName evidence="5">Patatin</fullName>
        <ecNumber evidence="5">3.1.1.-</ecNumber>
    </recommendedName>
</protein>
<dbReference type="Gene3D" id="3.40.1090.10">
    <property type="entry name" value="Cytosolic phospholipase A2 catalytic domain"/>
    <property type="match status" value="1"/>
</dbReference>
<evidence type="ECO:0000259" key="6">
    <source>
        <dbReference type="PROSITE" id="PS51635"/>
    </source>
</evidence>
<dbReference type="SUPFAM" id="SSF52151">
    <property type="entry name" value="FabD/lysophospholipase-like"/>
    <property type="match status" value="1"/>
</dbReference>
<evidence type="ECO:0000313" key="8">
    <source>
        <dbReference type="Proteomes" id="UP000288805"/>
    </source>
</evidence>
<evidence type="ECO:0000256" key="2">
    <source>
        <dbReference type="ARBA" id="ARBA00022963"/>
    </source>
</evidence>
<dbReference type="GO" id="GO:0016042">
    <property type="term" value="P:lipid catabolic process"/>
    <property type="evidence" value="ECO:0007669"/>
    <property type="project" value="UniProtKB-KW"/>
</dbReference>
<dbReference type="EMBL" id="QGNW01000075">
    <property type="protein sequence ID" value="RVX01560.1"/>
    <property type="molecule type" value="Genomic_DNA"/>
</dbReference>
<reference evidence="7 8" key="1">
    <citation type="journal article" date="2018" name="PLoS Genet.">
        <title>Population sequencing reveals clonal diversity and ancestral inbreeding in the grapevine cultivar Chardonnay.</title>
        <authorList>
            <person name="Roach M.J."/>
            <person name="Johnson D.L."/>
            <person name="Bohlmann J."/>
            <person name="van Vuuren H.J."/>
            <person name="Jones S.J."/>
            <person name="Pretorius I.S."/>
            <person name="Schmidt S.A."/>
            <person name="Borneman A.R."/>
        </authorList>
    </citation>
    <scope>NUCLEOTIDE SEQUENCE [LARGE SCALE GENOMIC DNA]</scope>
    <source>
        <strain evidence="8">cv. Chardonnay</strain>
        <tissue evidence="7">Leaf</tissue>
    </source>
</reference>
<evidence type="ECO:0000256" key="5">
    <source>
        <dbReference type="RuleBase" id="RU361262"/>
    </source>
</evidence>
<dbReference type="InterPro" id="IPR002641">
    <property type="entry name" value="PNPLA_dom"/>
</dbReference>
<evidence type="ECO:0000313" key="7">
    <source>
        <dbReference type="EMBL" id="RVX01560.1"/>
    </source>
</evidence>
<dbReference type="Pfam" id="PF01734">
    <property type="entry name" value="Patatin"/>
    <property type="match status" value="1"/>
</dbReference>
<dbReference type="PANTHER" id="PTHR32176">
    <property type="entry name" value="XYLOSE ISOMERASE"/>
    <property type="match status" value="1"/>
</dbReference>
<comment type="caution">
    <text evidence="7">The sequence shown here is derived from an EMBL/GenBank/DDBJ whole genome shotgun (WGS) entry which is preliminary data.</text>
</comment>
<comment type="function">
    <text evidence="5">Lipolytic acyl hydrolase (LAH).</text>
</comment>
<dbReference type="EC" id="3.1.1.-" evidence="5"/>
<dbReference type="InterPro" id="IPR016035">
    <property type="entry name" value="Acyl_Trfase/lysoPLipase"/>
</dbReference>
<proteinExistence type="inferred from homology"/>
<keyword evidence="2 5" id="KW-0442">Lipid degradation</keyword>
<dbReference type="PROSITE" id="PS51635">
    <property type="entry name" value="PNPLA"/>
    <property type="match status" value="1"/>
</dbReference>
<keyword evidence="5" id="KW-0378">Hydrolase</keyword>
<dbReference type="AlphaFoldDB" id="A0A438IXZ8"/>
<evidence type="ECO:0000256" key="4">
    <source>
        <dbReference type="PROSITE-ProRule" id="PRU01161"/>
    </source>
</evidence>
<sequence>MLLRTQRLDGPDAKIAEKKQEERKILIQINFLVVNNKSDSLLTRLTELIVSAAEMVLNFLLNHIYGPSHLSERVNEQLGEIRLADPLTNVLVPAFDIQHLKLITFSSHQVRKANSSTKLRDVVMSSAAVPVYFPSRNFKADGRLHNLVDGELAANNPVNVLHTQAFMGPSFKDLLPFVYTIHSSFFVKLSLTAQTLLAIKEAAHIFGNRDYNNYLIVSLGACSEEEHHNFIDLKGPLPWIIDLKRGTPPLANVLFKTSADMVDAYTLFVLGVGGRISSQNFLRIQDNTLKPEQLKMDDAIKITLIP</sequence>
<dbReference type="GO" id="GO:0016787">
    <property type="term" value="F:hydrolase activity"/>
    <property type="evidence" value="ECO:0007669"/>
    <property type="project" value="UniProtKB-KW"/>
</dbReference>
<evidence type="ECO:0000256" key="1">
    <source>
        <dbReference type="ARBA" id="ARBA00010240"/>
    </source>
</evidence>
<comment type="similarity">
    <text evidence="1 5">Belongs to the patatin family.</text>
</comment>
<gene>
    <name evidence="7" type="primary">PLP4</name>
    <name evidence="7" type="ORF">CK203_017510</name>
</gene>
<comment type="caution">
    <text evidence="4">Lacks conserved residue(s) required for the propagation of feature annotation.</text>
</comment>
<evidence type="ECO:0000256" key="3">
    <source>
        <dbReference type="ARBA" id="ARBA00023098"/>
    </source>
</evidence>
<comment type="domain">
    <text evidence="5">The nitrogen atoms of the two glycine residues in the GGXR motif define the oxyanion hole, and stabilize the oxyanion that forms during the nucleophilic attack by the catalytic serine during substrate cleavage.</text>
</comment>